<evidence type="ECO:0000256" key="5">
    <source>
        <dbReference type="RuleBase" id="RU003762"/>
    </source>
</evidence>
<keyword evidence="1" id="KW-0732">Signal</keyword>
<dbReference type="PRINTS" id="PR01185">
    <property type="entry name" value="INTEGRINA"/>
</dbReference>
<sequence length="215" mass="23775">MSDLDQRHIYLGYSVTQAHLVLSKDEETIVTGAPRDRKQDARGSVWLLAKWSRKLVKRQILRGQQTGSYFGNAVAVTDLNGDGWNDLLVGAPFYFQRQQGKGGAVYIYMNAGAHFESRPTTVLTGPPGSAFGIAVTAAGDLNQDGFQDIAVGAPFHETGSVMIWMGSEKGVFAEPSQVGFHSRFSRRRSFTLTSPFKNTQTVSKQKKSEWDEMFC</sequence>
<dbReference type="GO" id="GO:0007155">
    <property type="term" value="P:cell adhesion"/>
    <property type="evidence" value="ECO:0007669"/>
    <property type="project" value="UniProtKB-KW"/>
</dbReference>
<reference evidence="6" key="4">
    <citation type="submission" date="2025-09" db="UniProtKB">
        <authorList>
            <consortium name="Ensembl"/>
        </authorList>
    </citation>
    <scope>IDENTIFICATION</scope>
    <source>
        <strain evidence="6">HSOK</strain>
    </source>
</reference>
<dbReference type="Pfam" id="PF01839">
    <property type="entry name" value="FG-GAP"/>
    <property type="match status" value="2"/>
</dbReference>
<comment type="similarity">
    <text evidence="5">Belongs to the integrin alpha chain family.</text>
</comment>
<dbReference type="PANTHER" id="PTHR23220:SF89">
    <property type="entry name" value="INTEGRIN ALPHA-3"/>
    <property type="match status" value="1"/>
</dbReference>
<dbReference type="InterPro" id="IPR028994">
    <property type="entry name" value="Integrin_alpha_N"/>
</dbReference>
<keyword evidence="3" id="KW-0325">Glycoprotein</keyword>
<dbReference type="GO" id="GO:0007229">
    <property type="term" value="P:integrin-mediated signaling pathway"/>
    <property type="evidence" value="ECO:0007669"/>
    <property type="project" value="UniProtKB-KW"/>
</dbReference>
<reference evidence="6" key="3">
    <citation type="submission" date="2025-08" db="UniProtKB">
        <authorList>
            <consortium name="Ensembl"/>
        </authorList>
    </citation>
    <scope>IDENTIFICATION</scope>
    <source>
        <strain evidence="6">HSOK</strain>
    </source>
</reference>
<dbReference type="InterPro" id="IPR013517">
    <property type="entry name" value="FG-GAP"/>
</dbReference>
<reference key="1">
    <citation type="journal article" date="2007" name="Nature">
        <title>The medaka draft genome and insights into vertebrate genome evolution.</title>
        <authorList>
            <person name="Kasahara M."/>
            <person name="Naruse K."/>
            <person name="Sasaki S."/>
            <person name="Nakatani Y."/>
            <person name="Qu W."/>
            <person name="Ahsan B."/>
            <person name="Yamada T."/>
            <person name="Nagayasu Y."/>
            <person name="Doi K."/>
            <person name="Kasai Y."/>
            <person name="Jindo T."/>
            <person name="Kobayashi D."/>
            <person name="Shimada A."/>
            <person name="Toyoda A."/>
            <person name="Kuroki Y."/>
            <person name="Fujiyama A."/>
            <person name="Sasaki T."/>
            <person name="Shimizu A."/>
            <person name="Asakawa S."/>
            <person name="Shimizu N."/>
            <person name="Hashimoto S."/>
            <person name="Yang J."/>
            <person name="Lee Y."/>
            <person name="Matsushima K."/>
            <person name="Sugano S."/>
            <person name="Sakaizumi M."/>
            <person name="Narita T."/>
            <person name="Ohishi K."/>
            <person name="Haga S."/>
            <person name="Ohta F."/>
            <person name="Nomoto H."/>
            <person name="Nogata K."/>
            <person name="Morishita T."/>
            <person name="Endo T."/>
            <person name="Shin-I T."/>
            <person name="Takeda H."/>
            <person name="Morishita S."/>
            <person name="Kohara Y."/>
        </authorList>
    </citation>
    <scope>NUCLEOTIDE SEQUENCE [LARGE SCALE GENOMIC DNA]</scope>
    <source>
        <strain>Hd-rR</strain>
    </source>
</reference>
<keyword evidence="5" id="KW-0401">Integrin</keyword>
<evidence type="ECO:0000256" key="2">
    <source>
        <dbReference type="ARBA" id="ARBA00022737"/>
    </source>
</evidence>
<dbReference type="PANTHER" id="PTHR23220">
    <property type="entry name" value="INTEGRIN ALPHA"/>
    <property type="match status" value="1"/>
</dbReference>
<evidence type="ECO:0000256" key="3">
    <source>
        <dbReference type="ARBA" id="ARBA00023180"/>
    </source>
</evidence>
<keyword evidence="5" id="KW-0130">Cell adhesion</keyword>
<evidence type="ECO:0000256" key="1">
    <source>
        <dbReference type="ARBA" id="ARBA00022729"/>
    </source>
</evidence>
<dbReference type="SUPFAM" id="SSF69318">
    <property type="entry name" value="Integrin alpha N-terminal domain"/>
    <property type="match status" value="1"/>
</dbReference>
<accession>A0A3P9JBI3</accession>
<feature type="repeat" description="FG-GAP" evidence="4">
    <location>
        <begin position="56"/>
        <end position="117"/>
    </location>
</feature>
<comment type="subcellular location">
    <subcellularLocation>
        <location evidence="5">Membrane</location>
        <topology evidence="5">Single-pass type I membrane protein</topology>
    </subcellularLocation>
</comment>
<evidence type="ECO:0000313" key="6">
    <source>
        <dbReference type="Ensembl" id="ENSORLP00015029411.1"/>
    </source>
</evidence>
<evidence type="ECO:0000313" key="7">
    <source>
        <dbReference type="Proteomes" id="UP000265200"/>
    </source>
</evidence>
<dbReference type="InterPro" id="IPR000413">
    <property type="entry name" value="Integrin_alpha"/>
</dbReference>
<organism evidence="6 7">
    <name type="scientific">Oryzias latipes</name>
    <name type="common">Japanese rice fish</name>
    <name type="synonym">Japanese killifish</name>
    <dbReference type="NCBI Taxonomy" id="8090"/>
    <lineage>
        <taxon>Eukaryota</taxon>
        <taxon>Metazoa</taxon>
        <taxon>Chordata</taxon>
        <taxon>Craniata</taxon>
        <taxon>Vertebrata</taxon>
        <taxon>Euteleostomi</taxon>
        <taxon>Actinopterygii</taxon>
        <taxon>Neopterygii</taxon>
        <taxon>Teleostei</taxon>
        <taxon>Neoteleostei</taxon>
        <taxon>Acanthomorphata</taxon>
        <taxon>Ovalentaria</taxon>
        <taxon>Atherinomorphae</taxon>
        <taxon>Beloniformes</taxon>
        <taxon>Adrianichthyidae</taxon>
        <taxon>Oryziinae</taxon>
        <taxon>Oryzias</taxon>
    </lineage>
</organism>
<feature type="repeat" description="FG-GAP" evidence="4">
    <location>
        <begin position="118"/>
        <end position="173"/>
    </location>
</feature>
<dbReference type="PROSITE" id="PS51470">
    <property type="entry name" value="FG_GAP"/>
    <property type="match status" value="2"/>
</dbReference>
<evidence type="ECO:0008006" key="8">
    <source>
        <dbReference type="Google" id="ProtNLM"/>
    </source>
</evidence>
<dbReference type="SMART" id="SM00191">
    <property type="entry name" value="Int_alpha"/>
    <property type="match status" value="3"/>
</dbReference>
<name>A0A3P9JBI3_ORYLA</name>
<dbReference type="Proteomes" id="UP000265200">
    <property type="component" value="Chromosome 8"/>
</dbReference>
<keyword evidence="2" id="KW-0677">Repeat</keyword>
<dbReference type="Ensembl" id="ENSORLT00015018662.1">
    <property type="protein sequence ID" value="ENSORLP00015029411.1"/>
    <property type="gene ID" value="ENSORLG00015012556.1"/>
</dbReference>
<dbReference type="InterPro" id="IPR013519">
    <property type="entry name" value="Int_alpha_beta-p"/>
</dbReference>
<dbReference type="Gene3D" id="2.130.10.130">
    <property type="entry name" value="Integrin alpha, N-terminal"/>
    <property type="match status" value="1"/>
</dbReference>
<keyword evidence="5" id="KW-0675">Receptor</keyword>
<reference evidence="6 7" key="2">
    <citation type="submission" date="2017-04" db="EMBL/GenBank/DDBJ databases">
        <title>CpG methylation of centromeres and impact of large insertions on vertebrate speciation.</title>
        <authorList>
            <person name="Ichikawa K."/>
            <person name="Yoshimura J."/>
            <person name="Morishita S."/>
        </authorList>
    </citation>
    <scope>NUCLEOTIDE SEQUENCE</scope>
    <source>
        <strain evidence="6 7">HSOK</strain>
    </source>
</reference>
<dbReference type="AlphaFoldDB" id="A0A3P9JBI3"/>
<dbReference type="GO" id="GO:0008305">
    <property type="term" value="C:integrin complex"/>
    <property type="evidence" value="ECO:0007669"/>
    <property type="project" value="InterPro"/>
</dbReference>
<evidence type="ECO:0000256" key="4">
    <source>
        <dbReference type="PROSITE-ProRule" id="PRU00803"/>
    </source>
</evidence>
<protein>
    <recommendedName>
        <fullName evidence="8">Integrin alpha-2 domain-containing protein</fullName>
    </recommendedName>
</protein>
<proteinExistence type="inferred from homology"/>